<protein>
    <submittedName>
        <fullName evidence="1">Uncharacterized protein</fullName>
    </submittedName>
</protein>
<dbReference type="Proteomes" id="UP000189733">
    <property type="component" value="Unassembled WGS sequence"/>
</dbReference>
<evidence type="ECO:0000313" key="2">
    <source>
        <dbReference type="Proteomes" id="UP000189733"/>
    </source>
</evidence>
<keyword evidence="2" id="KW-1185">Reference proteome</keyword>
<accession>A0A1T4W1R4</accession>
<reference evidence="1 2" key="1">
    <citation type="submission" date="2017-02" db="EMBL/GenBank/DDBJ databases">
        <authorList>
            <person name="Peterson S.W."/>
        </authorList>
    </citation>
    <scope>NUCLEOTIDE SEQUENCE [LARGE SCALE GENOMIC DNA]</scope>
    <source>
        <strain evidence="1 2">DSM 18034</strain>
    </source>
</reference>
<sequence length="91" mass="10322">MKGALVSLAAYFLSALVKNAEEIRTRQRWILGVTLSKNCVYGDGKKMELRGFSQDMIEEYLREQIRGSENMWGKHILSFNLILSGAPRAQS</sequence>
<proteinExistence type="predicted"/>
<dbReference type="AlphaFoldDB" id="A0A1T4W1R4"/>
<evidence type="ECO:0000313" key="1">
    <source>
        <dbReference type="EMBL" id="SKA71192.1"/>
    </source>
</evidence>
<gene>
    <name evidence="1" type="ORF">SAMN02745702_01431</name>
</gene>
<organism evidence="1 2">
    <name type="scientific">Desulfobaculum bizertense DSM 18034</name>
    <dbReference type="NCBI Taxonomy" id="1121442"/>
    <lineage>
        <taxon>Bacteria</taxon>
        <taxon>Pseudomonadati</taxon>
        <taxon>Thermodesulfobacteriota</taxon>
        <taxon>Desulfovibrionia</taxon>
        <taxon>Desulfovibrionales</taxon>
        <taxon>Desulfovibrionaceae</taxon>
        <taxon>Desulfobaculum</taxon>
    </lineage>
</organism>
<name>A0A1T4W1R4_9BACT</name>
<dbReference type="EMBL" id="FUYA01000004">
    <property type="protein sequence ID" value="SKA71192.1"/>
    <property type="molecule type" value="Genomic_DNA"/>
</dbReference>